<gene>
    <name evidence="1" type="ORF">C4D60_Mb11t15770</name>
</gene>
<evidence type="ECO:0000313" key="2">
    <source>
        <dbReference type="Proteomes" id="UP000317650"/>
    </source>
</evidence>
<protein>
    <submittedName>
        <fullName evidence="1">Uncharacterized protein</fullName>
    </submittedName>
</protein>
<sequence length="82" mass="9119">MVDQPALYRSPPEQLPSLCLVLHPTSWHDVDSVVTEELLGALRDCYCIPTCYGVFAPRPGQWPYDQFPDGFGLTVRALKAGL</sequence>
<organism evidence="1 2">
    <name type="scientific">Musa balbisiana</name>
    <name type="common">Banana</name>
    <dbReference type="NCBI Taxonomy" id="52838"/>
    <lineage>
        <taxon>Eukaryota</taxon>
        <taxon>Viridiplantae</taxon>
        <taxon>Streptophyta</taxon>
        <taxon>Embryophyta</taxon>
        <taxon>Tracheophyta</taxon>
        <taxon>Spermatophyta</taxon>
        <taxon>Magnoliopsida</taxon>
        <taxon>Liliopsida</taxon>
        <taxon>Zingiberales</taxon>
        <taxon>Musaceae</taxon>
        <taxon>Musa</taxon>
    </lineage>
</organism>
<accession>A0A4S8J4K1</accession>
<dbReference type="Proteomes" id="UP000317650">
    <property type="component" value="Chromosome 11"/>
</dbReference>
<evidence type="ECO:0000313" key="1">
    <source>
        <dbReference type="EMBL" id="THU56295.1"/>
    </source>
</evidence>
<dbReference type="AlphaFoldDB" id="A0A4S8J4K1"/>
<dbReference type="EMBL" id="PYDT01000007">
    <property type="protein sequence ID" value="THU56295.1"/>
    <property type="molecule type" value="Genomic_DNA"/>
</dbReference>
<name>A0A4S8J4K1_MUSBA</name>
<proteinExistence type="predicted"/>
<keyword evidence="2" id="KW-1185">Reference proteome</keyword>
<reference evidence="1 2" key="1">
    <citation type="journal article" date="2019" name="Nat. Plants">
        <title>Genome sequencing of Musa balbisiana reveals subgenome evolution and function divergence in polyploid bananas.</title>
        <authorList>
            <person name="Yao X."/>
        </authorList>
    </citation>
    <scope>NUCLEOTIDE SEQUENCE [LARGE SCALE GENOMIC DNA]</scope>
    <source>
        <strain evidence="2">cv. DH-PKW</strain>
        <tissue evidence="1">Leaves</tissue>
    </source>
</reference>
<comment type="caution">
    <text evidence="1">The sequence shown here is derived from an EMBL/GenBank/DDBJ whole genome shotgun (WGS) entry which is preliminary data.</text>
</comment>